<dbReference type="InterPro" id="IPR048851">
    <property type="entry name" value="PaaA2_dom"/>
</dbReference>
<dbReference type="EMBL" id="AAMGRQ010000040">
    <property type="protein sequence ID" value="EDH1795886.1"/>
    <property type="molecule type" value="Genomic_DNA"/>
</dbReference>
<gene>
    <name evidence="2" type="ORF">GC469_21295</name>
</gene>
<feature type="domain" description="Stability determinant" evidence="1">
    <location>
        <begin position="3"/>
        <end position="32"/>
    </location>
</feature>
<organism evidence="2">
    <name type="scientific">Salmonella enterica</name>
    <name type="common">Salmonella choleraesuis</name>
    <dbReference type="NCBI Taxonomy" id="28901"/>
    <lineage>
        <taxon>Bacteria</taxon>
        <taxon>Pseudomonadati</taxon>
        <taxon>Pseudomonadota</taxon>
        <taxon>Gammaproteobacteria</taxon>
        <taxon>Enterobacterales</taxon>
        <taxon>Enterobacteriaceae</taxon>
        <taxon>Salmonella</taxon>
    </lineage>
</organism>
<reference evidence="2" key="1">
    <citation type="submission" date="2019-10" db="EMBL/GenBank/DDBJ databases">
        <authorList>
            <consortium name="PulseNet: The National Subtyping Network for Foodborne Disease Surveillance"/>
            <person name="Tarr C.L."/>
            <person name="Trees E."/>
            <person name="Katz L.S."/>
            <person name="Carleton-Romer H.A."/>
            <person name="Stroika S."/>
            <person name="Kucerova Z."/>
            <person name="Roache K.F."/>
            <person name="Sabol A.L."/>
            <person name="Besser J."/>
            <person name="Gerner-Smidt P."/>
        </authorList>
    </citation>
    <scope>NUCLEOTIDE SEQUENCE</scope>
    <source>
        <strain evidence="2">PNUSAS100866</strain>
    </source>
</reference>
<dbReference type="Pfam" id="PF21217">
    <property type="entry name" value="PaaA2"/>
    <property type="match status" value="1"/>
</dbReference>
<proteinExistence type="predicted"/>
<protein>
    <submittedName>
        <fullName evidence="2">Stability determinant</fullName>
    </submittedName>
</protein>
<name>A0A633DKL0_SALER</name>
<evidence type="ECO:0000313" key="2">
    <source>
        <dbReference type="EMBL" id="EDH1795886.1"/>
    </source>
</evidence>
<accession>A0A633DKL0</accession>
<sequence>MTAESYDLWFRRKVQEALDDKSPRITHEEVMARSAARINEVLKRRVKDDTK</sequence>
<comment type="caution">
    <text evidence="2">The sequence shown here is derived from an EMBL/GenBank/DDBJ whole genome shotgun (WGS) entry which is preliminary data.</text>
</comment>
<evidence type="ECO:0000259" key="1">
    <source>
        <dbReference type="Pfam" id="PF21217"/>
    </source>
</evidence>
<dbReference type="Gene3D" id="6.20.450.20">
    <property type="match status" value="1"/>
</dbReference>
<dbReference type="AlphaFoldDB" id="A0A633DKL0"/>